<feature type="signal peptide" evidence="2">
    <location>
        <begin position="1"/>
        <end position="28"/>
    </location>
</feature>
<dbReference type="Proteomes" id="UP001057877">
    <property type="component" value="Chromosome"/>
</dbReference>
<dbReference type="InterPro" id="IPR001119">
    <property type="entry name" value="SLH_dom"/>
</dbReference>
<dbReference type="InterPro" id="IPR032599">
    <property type="entry name" value="YcdB/YcdC_rep_domain"/>
</dbReference>
<protein>
    <submittedName>
        <fullName evidence="4">S-layer homology domain-containing protein</fullName>
    </submittedName>
</protein>
<feature type="domain" description="SLH" evidence="3">
    <location>
        <begin position="589"/>
        <end position="651"/>
    </location>
</feature>
<keyword evidence="2" id="KW-0732">Signal</keyword>
<reference evidence="4" key="1">
    <citation type="submission" date="2022-01" db="EMBL/GenBank/DDBJ databases">
        <title>Paenibacillus spongiae sp. nov., isolated from marine sponge.</title>
        <authorList>
            <person name="Li Z."/>
            <person name="Zhang M."/>
        </authorList>
    </citation>
    <scope>NUCLEOTIDE SEQUENCE</scope>
    <source>
        <strain evidence="4">PHS-Z3</strain>
    </source>
</reference>
<dbReference type="RefSeq" id="WP_258386046.1">
    <property type="nucleotide sequence ID" value="NZ_CP091430.1"/>
</dbReference>
<gene>
    <name evidence="4" type="ORF">L1F29_32115</name>
</gene>
<evidence type="ECO:0000259" key="3">
    <source>
        <dbReference type="PROSITE" id="PS51272"/>
    </source>
</evidence>
<feature type="chain" id="PRO_5046525829" evidence="2">
    <location>
        <begin position="29"/>
        <end position="784"/>
    </location>
</feature>
<name>A0ABY5S7S6_9BACL</name>
<evidence type="ECO:0000256" key="1">
    <source>
        <dbReference type="SAM" id="MobiDB-lite"/>
    </source>
</evidence>
<keyword evidence="5" id="KW-1185">Reference proteome</keyword>
<dbReference type="PROSITE" id="PS51272">
    <property type="entry name" value="SLH"/>
    <property type="match status" value="3"/>
</dbReference>
<evidence type="ECO:0000313" key="5">
    <source>
        <dbReference type="Proteomes" id="UP001057877"/>
    </source>
</evidence>
<dbReference type="Pfam" id="PF00395">
    <property type="entry name" value="SLH"/>
    <property type="match status" value="3"/>
</dbReference>
<feature type="domain" description="SLH" evidence="3">
    <location>
        <begin position="718"/>
        <end position="780"/>
    </location>
</feature>
<dbReference type="EMBL" id="CP091430">
    <property type="protein sequence ID" value="UVI29976.1"/>
    <property type="molecule type" value="Genomic_DNA"/>
</dbReference>
<dbReference type="Pfam" id="PF16244">
    <property type="entry name" value="DUF4901"/>
    <property type="match status" value="2"/>
</dbReference>
<sequence>MSKRNKQWLVALSTAVALSAVVPAAAYADKTAPGVQAGAGDSSSDLPIKTEVTAPVNTAITKEKAIALAKSYVSVPEDYKLQNVSLNSRLDITNTKRNVWNLSFVKTVNGKHKGSIEVSLDADNGDMLGFNTYIDDPGAKPSYPLKVDREKAQEVALFFIAKMSPKLKDQIRLNADYGADVKPPLNGQVRHLLRYDRLVGEFPFADNYINIEVDSEGRVLSYQINWNNDAQFEQAKPGLSMTEALAKIREAAKLELAYVVPYQMKQPRKPVLSYELGPAVLDAVTGKVLQPSGDSQQVAPAPLAESALGSKPGSGKNLTREQAAQAVKDSFTIPAGAAQDQANYNEYTDENSGITTAEWNIGWTLKDGDKEIGSVNASVDSRTGVIRNFYSYTWQEQSGQSAKRISYEDARKKAVDLVKKQLPWLVQELYLSEPSEAEIKRMNDEKYGEYSFQFVHKVGDARVDYDNIRVSIDANTGEIRNYYGNISTFDYPKQAPAVISRDKAMDAWLNYYKLELTYVFDSEFMLNGQPISREKYNLMVASGELKPNEGQTKTKLVYRLVPKAIDEPVFLDAQTGQWRDYSTGDAASLEKPKANDIHGHWAQRELELMVAYKALDVVDGKVRPNQVITRGELIKMLVLSMNSGRPPIMYEGAAAKSSFDDVSADSSYFVYVQNALQQNLIDRGDGSFNPEGKVDREEMAELIVRALGYNPLAERNELFNITFKDAAKTEQKGQAAIVVGLGIMSLKDGNFVPDREVTRAEAAAAFFRFLSVSADLKEAPLRND</sequence>
<proteinExistence type="predicted"/>
<evidence type="ECO:0000313" key="4">
    <source>
        <dbReference type="EMBL" id="UVI29976.1"/>
    </source>
</evidence>
<feature type="domain" description="SLH" evidence="3">
    <location>
        <begin position="655"/>
        <end position="717"/>
    </location>
</feature>
<evidence type="ECO:0000256" key="2">
    <source>
        <dbReference type="SAM" id="SignalP"/>
    </source>
</evidence>
<feature type="region of interest" description="Disordered" evidence="1">
    <location>
        <begin position="291"/>
        <end position="323"/>
    </location>
</feature>
<organism evidence="4 5">
    <name type="scientific">Paenibacillus spongiae</name>
    <dbReference type="NCBI Taxonomy" id="2909671"/>
    <lineage>
        <taxon>Bacteria</taxon>
        <taxon>Bacillati</taxon>
        <taxon>Bacillota</taxon>
        <taxon>Bacilli</taxon>
        <taxon>Bacillales</taxon>
        <taxon>Paenibacillaceae</taxon>
        <taxon>Paenibacillus</taxon>
    </lineage>
</organism>
<accession>A0ABY5S7S6</accession>